<dbReference type="Proteomes" id="UP001642405">
    <property type="component" value="Unassembled WGS sequence"/>
</dbReference>
<comment type="caution">
    <text evidence="7">The sequence shown here is derived from an EMBL/GenBank/DDBJ whole genome shotgun (WGS) entry which is preliminary data.</text>
</comment>
<evidence type="ECO:0000256" key="3">
    <source>
        <dbReference type="ARBA" id="ARBA00022801"/>
    </source>
</evidence>
<reference evidence="7 8" key="1">
    <citation type="submission" date="2024-01" db="EMBL/GenBank/DDBJ databases">
        <authorList>
            <person name="Allen C."/>
            <person name="Tagirdzhanova G."/>
        </authorList>
    </citation>
    <scope>NUCLEOTIDE SEQUENCE [LARGE SCALE GENOMIC DNA]</scope>
</reference>
<accession>A0ABP0CPS8</accession>
<feature type="compositionally biased region" description="Basic and acidic residues" evidence="6">
    <location>
        <begin position="298"/>
        <end position="323"/>
    </location>
</feature>
<evidence type="ECO:0000256" key="1">
    <source>
        <dbReference type="ARBA" id="ARBA00005290"/>
    </source>
</evidence>
<feature type="region of interest" description="Disordered" evidence="6">
    <location>
        <begin position="298"/>
        <end position="387"/>
    </location>
</feature>
<comment type="subunit">
    <text evidence="5">Binds to RNA polymerase II (RNAPII).</text>
</comment>
<evidence type="ECO:0000256" key="6">
    <source>
        <dbReference type="SAM" id="MobiDB-lite"/>
    </source>
</evidence>
<gene>
    <name evidence="7" type="ORF">SCUCBS95973_008450</name>
</gene>
<dbReference type="EMBL" id="CAWUHB010000070">
    <property type="protein sequence ID" value="CAK7233015.1"/>
    <property type="molecule type" value="Genomic_DNA"/>
</dbReference>
<dbReference type="Pfam" id="PF03029">
    <property type="entry name" value="ATP_bind_1"/>
    <property type="match status" value="1"/>
</dbReference>
<evidence type="ECO:0000313" key="8">
    <source>
        <dbReference type="Proteomes" id="UP001642405"/>
    </source>
</evidence>
<dbReference type="InterPro" id="IPR004130">
    <property type="entry name" value="Gpn"/>
</dbReference>
<dbReference type="CDD" id="cd17871">
    <property type="entry name" value="GPN2"/>
    <property type="match status" value="1"/>
</dbReference>
<name>A0ABP0CPS8_9PEZI</name>
<dbReference type="InterPro" id="IPR027417">
    <property type="entry name" value="P-loop_NTPase"/>
</dbReference>
<keyword evidence="8" id="KW-1185">Reference proteome</keyword>
<dbReference type="PANTHER" id="PTHR21231">
    <property type="entry name" value="XPA-BINDING PROTEIN 1-RELATED"/>
    <property type="match status" value="1"/>
</dbReference>
<evidence type="ECO:0000256" key="5">
    <source>
        <dbReference type="RuleBase" id="RU365059"/>
    </source>
</evidence>
<comment type="similarity">
    <text evidence="1 5">Belongs to the GPN-loop GTPase family.</text>
</comment>
<dbReference type="PANTHER" id="PTHR21231:SF3">
    <property type="entry name" value="GPN-LOOP GTPASE 2"/>
    <property type="match status" value="1"/>
</dbReference>
<comment type="function">
    <text evidence="5">Small GTPase required for proper localization of RNA polymerase II and III (RNAPII and RNAPIII). May act at an RNAP assembly step prior to nuclear import.</text>
</comment>
<dbReference type="InterPro" id="IPR030231">
    <property type="entry name" value="Gpn2"/>
</dbReference>
<proteinExistence type="inferred from homology"/>
<dbReference type="SUPFAM" id="SSF52540">
    <property type="entry name" value="P-loop containing nucleoside triphosphate hydrolases"/>
    <property type="match status" value="1"/>
</dbReference>
<keyword evidence="2 5" id="KW-0547">Nucleotide-binding</keyword>
<evidence type="ECO:0000256" key="2">
    <source>
        <dbReference type="ARBA" id="ARBA00022741"/>
    </source>
</evidence>
<dbReference type="Gene3D" id="3.40.50.300">
    <property type="entry name" value="P-loop containing nucleotide triphosphate hydrolases"/>
    <property type="match status" value="1"/>
</dbReference>
<keyword evidence="3 5" id="KW-0378">Hydrolase</keyword>
<organism evidence="7 8">
    <name type="scientific">Sporothrix curviconia</name>
    <dbReference type="NCBI Taxonomy" id="1260050"/>
    <lineage>
        <taxon>Eukaryota</taxon>
        <taxon>Fungi</taxon>
        <taxon>Dikarya</taxon>
        <taxon>Ascomycota</taxon>
        <taxon>Pezizomycotina</taxon>
        <taxon>Sordariomycetes</taxon>
        <taxon>Sordariomycetidae</taxon>
        <taxon>Ophiostomatales</taxon>
        <taxon>Ophiostomataceae</taxon>
        <taxon>Sporothrix</taxon>
    </lineage>
</organism>
<evidence type="ECO:0000313" key="7">
    <source>
        <dbReference type="EMBL" id="CAK7233015.1"/>
    </source>
</evidence>
<protein>
    <recommendedName>
        <fullName evidence="5">GPN-loop GTPase 2</fullName>
    </recommendedName>
</protein>
<sequence length="387" mass="42840">MPFAQLVLGSPGAGKSTYCDGMQQFMGAIGRQCSVVNLDPANDHASYPCALDIRNLVTLEEIMADDNLGPNGGVLYAIEELENNFGWLEEGLKELGDDYVLFDCPGQVELYTHHNSLRNIFLKLQKMGYRLVVVHLSDSFCLTQPSLYLANILLALRAMLQMDLPHVNILTKIDKISSYDPLPFNLDYYTDVQDLSYLQGALEEESPALRSEKWSRLNSAVAEMVESFGLVNFQVLAVENKRSMMHILRVIDRAGGYVFGGAEGANDTVWQVAMRDESSMLEVRDIQERWIDNKEEYDEMERQEAEQEQKMREAQEAAARGDEEPYGGLGSGGRGPVEQHTPTPPPASTAAAASSGGGGRDDDLFDADFPKPSATDSGIKVVRRSKK</sequence>
<keyword evidence="4 5" id="KW-0342">GTP-binding</keyword>
<evidence type="ECO:0000256" key="4">
    <source>
        <dbReference type="ARBA" id="ARBA00023134"/>
    </source>
</evidence>